<gene>
    <name evidence="2" type="ORF">NCTC13296_02432</name>
</gene>
<dbReference type="Pfam" id="PF07969">
    <property type="entry name" value="Amidohydro_3"/>
    <property type="match status" value="1"/>
</dbReference>
<dbReference type="InterPro" id="IPR050378">
    <property type="entry name" value="Metallo-dep_Hydrolases_sf"/>
</dbReference>
<name>A0A379LZR7_9NOCA</name>
<dbReference type="RefSeq" id="WP_064063940.1">
    <property type="nucleotide sequence ID" value="NZ_LPZN01000019.1"/>
</dbReference>
<organism evidence="2 3">
    <name type="scientific">Rhodococcus gordoniae</name>
    <dbReference type="NCBI Taxonomy" id="223392"/>
    <lineage>
        <taxon>Bacteria</taxon>
        <taxon>Bacillati</taxon>
        <taxon>Actinomycetota</taxon>
        <taxon>Actinomycetes</taxon>
        <taxon>Mycobacteriales</taxon>
        <taxon>Nocardiaceae</taxon>
        <taxon>Rhodococcus</taxon>
    </lineage>
</organism>
<keyword evidence="3" id="KW-1185">Reference proteome</keyword>
<dbReference type="PANTHER" id="PTHR11647:SF1">
    <property type="entry name" value="COLLAPSIN RESPONSE MEDIATOR PROTEIN"/>
    <property type="match status" value="1"/>
</dbReference>
<accession>A0A379LZR7</accession>
<dbReference type="GO" id="GO:0005829">
    <property type="term" value="C:cytosol"/>
    <property type="evidence" value="ECO:0007669"/>
    <property type="project" value="TreeGrafter"/>
</dbReference>
<dbReference type="EMBL" id="UGVI01000001">
    <property type="protein sequence ID" value="SUE15569.1"/>
    <property type="molecule type" value="Genomic_DNA"/>
</dbReference>
<feature type="domain" description="Amidohydrolase 3" evidence="1">
    <location>
        <begin position="55"/>
        <end position="173"/>
    </location>
</feature>
<proteinExistence type="predicted"/>
<keyword evidence="2" id="KW-0378">Hydrolase</keyword>
<evidence type="ECO:0000313" key="3">
    <source>
        <dbReference type="Proteomes" id="UP000254569"/>
    </source>
</evidence>
<dbReference type="EC" id="3.5.1.83" evidence="2"/>
<evidence type="ECO:0000259" key="1">
    <source>
        <dbReference type="Pfam" id="PF07969"/>
    </source>
</evidence>
<dbReference type="GO" id="GO:0047421">
    <property type="term" value="F:N-acyl-D-glutamate deacylase activity"/>
    <property type="evidence" value="ECO:0007669"/>
    <property type="project" value="UniProtKB-EC"/>
</dbReference>
<dbReference type="EC" id="3.5.1.82" evidence="2"/>
<dbReference type="SUPFAM" id="SSF51338">
    <property type="entry name" value="Composite domain of metallo-dependent hydrolases"/>
    <property type="match status" value="1"/>
</dbReference>
<dbReference type="GO" id="GO:0016812">
    <property type="term" value="F:hydrolase activity, acting on carbon-nitrogen (but not peptide) bonds, in cyclic amides"/>
    <property type="evidence" value="ECO:0007669"/>
    <property type="project" value="TreeGrafter"/>
</dbReference>
<dbReference type="SUPFAM" id="SSF51556">
    <property type="entry name" value="Metallo-dependent hydrolases"/>
    <property type="match status" value="1"/>
</dbReference>
<dbReference type="GO" id="GO:0047422">
    <property type="term" value="F:N-acyl-D-aspartate deacylase activity"/>
    <property type="evidence" value="ECO:0007669"/>
    <property type="project" value="UniProtKB-EC"/>
</dbReference>
<evidence type="ECO:0000313" key="2">
    <source>
        <dbReference type="EMBL" id="SUE15569.1"/>
    </source>
</evidence>
<dbReference type="InterPro" id="IPR011059">
    <property type="entry name" value="Metal-dep_hydrolase_composite"/>
</dbReference>
<protein>
    <submittedName>
        <fullName evidence="2">N-acyl-D-glutamate deacylase</fullName>
        <ecNumber evidence="2">3.5.1.82</ecNumber>
        <ecNumber evidence="2">3.5.1.83</ecNumber>
    </submittedName>
</protein>
<dbReference type="OrthoDB" id="9766983at2"/>
<dbReference type="AlphaFoldDB" id="A0A379LZR7"/>
<dbReference type="InterPro" id="IPR013108">
    <property type="entry name" value="Amidohydro_3"/>
</dbReference>
<reference evidence="2 3" key="1">
    <citation type="submission" date="2018-06" db="EMBL/GenBank/DDBJ databases">
        <authorList>
            <consortium name="Pathogen Informatics"/>
            <person name="Doyle S."/>
        </authorList>
    </citation>
    <scope>NUCLEOTIDE SEQUENCE [LARGE SCALE GENOMIC DNA]</scope>
    <source>
        <strain evidence="2 3">NCTC13296</strain>
    </source>
</reference>
<dbReference type="PANTHER" id="PTHR11647">
    <property type="entry name" value="HYDRANTOINASE/DIHYDROPYRIMIDINASE FAMILY MEMBER"/>
    <property type="match status" value="1"/>
</dbReference>
<dbReference type="Proteomes" id="UP000254569">
    <property type="component" value="Unassembled WGS sequence"/>
</dbReference>
<dbReference type="Gene3D" id="2.30.40.10">
    <property type="entry name" value="Urease, subunit C, domain 1"/>
    <property type="match status" value="1"/>
</dbReference>
<dbReference type="InterPro" id="IPR032466">
    <property type="entry name" value="Metal_Hydrolase"/>
</dbReference>
<dbReference type="Gene3D" id="3.20.20.140">
    <property type="entry name" value="Metal-dependent hydrolases"/>
    <property type="match status" value="1"/>
</dbReference>
<sequence>MSGAGHNSGDFDVIVRGGLWFDGTGAPGVIRNLGIRDGVVVTATPDDLPAGPDTEVIDAHGRWVMPGFVDTHTHYDAEVLVGPGLPESVRHGVTTVLMGNCSISTVFVPPVDAADLFSRVEALPREHVLSALEKSRTWRTPREYIEALNTLPLGPNVTAFVGHSDIRASVMGLGRSTEAANRPTRAELADIDARVEDALDAGFLGVSTMTNPWDKMDGDRYRSRTLPSTHASWSEFRRLHKILRRRGRTLQAVPNLNTKYDVAFFALASTGIGRKPMKTSVLAAADTKAERWVNRIFGPIAFAANRIGKGAFRWQHLPTTFEVYSDGIDLVVFEEFGSGRAALHLQDELARNDLLSDEAYRRWFRQDFEKKFSPRVWHRDFDDTRIVECPDASLVGRSIGDVARERRLHPVDTFLDLVVEYGRKFRWHTVIANDRAKVADRLIRTPGVTVGFSDAGAHLRNMAFYNFAICLLRRVHDAEKKGVHDAGKAGRPFLTLPEAVHKLTGELGDFYGIDAGYLRVGDRADFVVVDPAGLNGDVDAYHEAPLAEFGGIRRMVNRNDRAVAATAVAGRVVFRDGRFVPGYGRTVGTGRFLRAGVEERGPAPIRTPAGEPVA</sequence>